<feature type="signal peptide" evidence="1">
    <location>
        <begin position="1"/>
        <end position="19"/>
    </location>
</feature>
<feature type="chain" id="PRO_5046368268" evidence="1">
    <location>
        <begin position="20"/>
        <end position="163"/>
    </location>
</feature>
<name>A0ABY4V764_9GAMM</name>
<accession>A0ABY4V764</accession>
<organism evidence="2 3">
    <name type="scientific">Microbulbifer variabilis</name>
    <dbReference type="NCBI Taxonomy" id="266805"/>
    <lineage>
        <taxon>Bacteria</taxon>
        <taxon>Pseudomonadati</taxon>
        <taxon>Pseudomonadota</taxon>
        <taxon>Gammaproteobacteria</taxon>
        <taxon>Cellvibrionales</taxon>
        <taxon>Microbulbiferaceae</taxon>
        <taxon>Microbulbifer</taxon>
    </lineage>
</organism>
<dbReference type="InterPro" id="IPR036249">
    <property type="entry name" value="Thioredoxin-like_sf"/>
</dbReference>
<evidence type="ECO:0000313" key="3">
    <source>
        <dbReference type="Proteomes" id="UP001055658"/>
    </source>
</evidence>
<keyword evidence="3" id="KW-1185">Reference proteome</keyword>
<evidence type="ECO:0000313" key="2">
    <source>
        <dbReference type="EMBL" id="USD20098.1"/>
    </source>
</evidence>
<dbReference type="RefSeq" id="WP_252082185.1">
    <property type="nucleotide sequence ID" value="NZ_CP092418.1"/>
</dbReference>
<dbReference type="Gene3D" id="3.40.30.10">
    <property type="entry name" value="Glutaredoxin"/>
    <property type="match status" value="1"/>
</dbReference>
<reference evidence="2" key="1">
    <citation type="submission" date="2022-02" db="EMBL/GenBank/DDBJ databases">
        <title>Coral-associated bacteria.</title>
        <authorList>
            <person name="Tang K."/>
            <person name="Wang X."/>
        </authorList>
    </citation>
    <scope>NUCLEOTIDE SEQUENCE</scope>
    <source>
        <strain evidence="2">SCSIO 43006</strain>
    </source>
</reference>
<sequence>MRTWLLLFTLLFAPTGATEVPTSLFNFELHSLAGPERINLQYFKDKPSLMVLVEPDCPWCFRQVRALNRLTHKCSQQFQPIALGINGSRKALLAEYRKLRPEFPMFQANRKLQQVLGETPGTPFSFLIAPNGKPLRWLRGYIPDEQLQPILEQSFGFTCSNTS</sequence>
<dbReference type="SUPFAM" id="SSF52833">
    <property type="entry name" value="Thioredoxin-like"/>
    <property type="match status" value="1"/>
</dbReference>
<protein>
    <submittedName>
        <fullName evidence="2">Thioredoxin family protein</fullName>
    </submittedName>
</protein>
<evidence type="ECO:0000256" key="1">
    <source>
        <dbReference type="SAM" id="SignalP"/>
    </source>
</evidence>
<dbReference type="Proteomes" id="UP001055658">
    <property type="component" value="Chromosome"/>
</dbReference>
<proteinExistence type="predicted"/>
<keyword evidence="1" id="KW-0732">Signal</keyword>
<gene>
    <name evidence="2" type="ORF">MJO52_13525</name>
</gene>
<dbReference type="EMBL" id="CP092418">
    <property type="protein sequence ID" value="USD20098.1"/>
    <property type="molecule type" value="Genomic_DNA"/>
</dbReference>